<keyword evidence="6" id="KW-0498">Mitosis</keyword>
<dbReference type="GO" id="GO:0044877">
    <property type="term" value="F:protein-containing complex binding"/>
    <property type="evidence" value="ECO:0007669"/>
    <property type="project" value="TreeGrafter"/>
</dbReference>
<evidence type="ECO:0000256" key="6">
    <source>
        <dbReference type="ARBA" id="ARBA00022776"/>
    </source>
</evidence>
<keyword evidence="9" id="KW-0539">Nucleus</keyword>
<comment type="function">
    <text evidence="12">Acts as a component of the essential kinetochore-associated NDC80 complex, which is required for chromosome segregation and spindle checkpoint activity. Required for kinetochore integrity and the organization of stable microtubule binding sites in the outer plate of the kinetochore. The NDC80 complex synergistically enhances the affinity of the SKA1 complex for microtubules and may allow the NDC80 complex to track depolymerizing microtubules.</text>
</comment>
<evidence type="ECO:0000256" key="15">
    <source>
        <dbReference type="ARBA" id="ARBA00093623"/>
    </source>
</evidence>
<evidence type="ECO:0000256" key="5">
    <source>
        <dbReference type="ARBA" id="ARBA00022618"/>
    </source>
</evidence>
<dbReference type="GO" id="GO:0005634">
    <property type="term" value="C:nucleus"/>
    <property type="evidence" value="ECO:0007669"/>
    <property type="project" value="UniProtKB-SubCell"/>
</dbReference>
<dbReference type="GO" id="GO:0031262">
    <property type="term" value="C:Ndc80 complex"/>
    <property type="evidence" value="ECO:0007669"/>
    <property type="project" value="InterPro"/>
</dbReference>
<keyword evidence="8 16" id="KW-0175">Coiled coil</keyword>
<dbReference type="GO" id="GO:0051383">
    <property type="term" value="P:kinetochore organization"/>
    <property type="evidence" value="ECO:0007669"/>
    <property type="project" value="TreeGrafter"/>
</dbReference>
<sequence>METLSFPRYNVAEIVIHIRNKILTGADGKNLSKNDLYPNPKPEVLNMIYMRALQIVYGIRLEHFYMMPVNSEVMYPHIMEGFLPVSNLFIHLDSFLPICRVNDFEIADILYPKAKRTSRFLSGIINFIHFREACRETYMEFLWQYKSSVDKMHQLNTAHQEALMKLERLDSVPVEEQAEFKQLSDDIQELQQSLNQEFRQKTIVLQDGNSQKKSEISEKTKRLNELKLSVVSLKEVQESLKTKIVDSPEKLKNYKEKMKDTVQKLKNSRSLNLEDQIESDESELKKLKTEENSFKRLMIGKKEKLATAQFKINKKHEDVKQYKRTVIEDCNKVQEKRGAVYERVTTINQEIQKIKLGIQQLKDATERERLKSQEIFLSLKAALEKYHEGIEKAAEDCGAKIEEKTAELKKNMFRTSA</sequence>
<proteinExistence type="inferred from homology"/>
<dbReference type="GO" id="GO:0051315">
    <property type="term" value="P:attachment of mitotic spindle microtubules to kinetochore"/>
    <property type="evidence" value="ECO:0007669"/>
    <property type="project" value="TreeGrafter"/>
</dbReference>
<evidence type="ECO:0000256" key="13">
    <source>
        <dbReference type="ARBA" id="ARBA00070506"/>
    </source>
</evidence>
<evidence type="ECO:0000313" key="18">
    <source>
        <dbReference type="Ensembl" id="ENSLCNP00005029470.1"/>
    </source>
</evidence>
<organism evidence="18 19">
    <name type="scientific">Lynx canadensis</name>
    <name type="common">Canada lynx</name>
    <name type="synonym">Felis canadensis</name>
    <dbReference type="NCBI Taxonomy" id="61383"/>
    <lineage>
        <taxon>Eukaryota</taxon>
        <taxon>Metazoa</taxon>
        <taxon>Chordata</taxon>
        <taxon>Craniata</taxon>
        <taxon>Vertebrata</taxon>
        <taxon>Euteleostomi</taxon>
        <taxon>Mammalia</taxon>
        <taxon>Eutheria</taxon>
        <taxon>Laurasiatheria</taxon>
        <taxon>Carnivora</taxon>
        <taxon>Feliformia</taxon>
        <taxon>Felidae</taxon>
        <taxon>Felinae</taxon>
        <taxon>Lynx</taxon>
    </lineage>
</organism>
<evidence type="ECO:0000313" key="19">
    <source>
        <dbReference type="Proteomes" id="UP000472241"/>
    </source>
</evidence>
<dbReference type="PANTHER" id="PTHR21650">
    <property type="entry name" value="MEMBRALIN/KINETOCHORE PROTEIN NUF2"/>
    <property type="match status" value="1"/>
</dbReference>
<evidence type="ECO:0000256" key="2">
    <source>
        <dbReference type="ARBA" id="ARBA00004629"/>
    </source>
</evidence>
<evidence type="ECO:0000256" key="1">
    <source>
        <dbReference type="ARBA" id="ARBA00004123"/>
    </source>
</evidence>
<name>A0A667I8G9_LYNCA</name>
<dbReference type="FunFam" id="1.10.418.60:FF:000001">
    <property type="entry name" value="NDC80 kinetochore complex component NUF2"/>
    <property type="match status" value="1"/>
</dbReference>
<evidence type="ECO:0000256" key="7">
    <source>
        <dbReference type="ARBA" id="ARBA00022838"/>
    </source>
</evidence>
<evidence type="ECO:0000256" key="16">
    <source>
        <dbReference type="SAM" id="Coils"/>
    </source>
</evidence>
<dbReference type="Gene3D" id="1.10.418.60">
    <property type="entry name" value="Ncd80 complex, Nuf2 subunit"/>
    <property type="match status" value="1"/>
</dbReference>
<dbReference type="GO" id="GO:0045132">
    <property type="term" value="P:meiotic chromosome segregation"/>
    <property type="evidence" value="ECO:0007669"/>
    <property type="project" value="TreeGrafter"/>
</dbReference>
<keyword evidence="10" id="KW-0131">Cell cycle</keyword>
<dbReference type="InterPro" id="IPR005549">
    <property type="entry name" value="Kinetochore_Nuf2_N"/>
</dbReference>
<evidence type="ECO:0000259" key="17">
    <source>
        <dbReference type="Pfam" id="PF03800"/>
    </source>
</evidence>
<evidence type="ECO:0000256" key="4">
    <source>
        <dbReference type="ARBA" id="ARBA00022454"/>
    </source>
</evidence>
<dbReference type="Ensembl" id="ENSLCNT00005032894.1">
    <property type="protein sequence ID" value="ENSLCNP00005029470.1"/>
    <property type="gene ID" value="ENSLCNG00005019149.1"/>
</dbReference>
<accession>A0A667I8G9</accession>
<feature type="coiled-coil region" evidence="16">
    <location>
        <begin position="251"/>
        <end position="297"/>
    </location>
</feature>
<dbReference type="Pfam" id="PF03800">
    <property type="entry name" value="Nuf2"/>
    <property type="match status" value="1"/>
</dbReference>
<gene>
    <name evidence="18" type="primary">NUF2</name>
</gene>
<keyword evidence="4" id="KW-0158">Chromosome</keyword>
<dbReference type="Proteomes" id="UP000472241">
    <property type="component" value="Unplaced"/>
</dbReference>
<feature type="domain" description="Kinetochore protein Nuf2 N-terminal" evidence="17">
    <location>
        <begin position="4"/>
        <end position="145"/>
    </location>
</feature>
<reference evidence="18" key="1">
    <citation type="submission" date="2025-08" db="UniProtKB">
        <authorList>
            <consortium name="Ensembl"/>
        </authorList>
    </citation>
    <scope>IDENTIFICATION</scope>
</reference>
<keyword evidence="19" id="KW-1185">Reference proteome</keyword>
<evidence type="ECO:0000256" key="11">
    <source>
        <dbReference type="ARBA" id="ARBA00023328"/>
    </source>
</evidence>
<protein>
    <recommendedName>
        <fullName evidence="15">Kinetochore protein NUF2</fullName>
    </recommendedName>
    <alternativeName>
        <fullName evidence="14">Cell division cycle-associated protein 1</fullName>
    </alternativeName>
    <alternativeName>
        <fullName evidence="13">Kinetochore protein Nuf2</fullName>
    </alternativeName>
</protein>
<evidence type="ECO:0000256" key="3">
    <source>
        <dbReference type="ARBA" id="ARBA00005498"/>
    </source>
</evidence>
<keyword evidence="11" id="KW-0137">Centromere</keyword>
<comment type="subcellular location">
    <subcellularLocation>
        <location evidence="2">Chromosome</location>
        <location evidence="2">Centromere</location>
        <location evidence="2">Kinetochore</location>
    </subcellularLocation>
    <subcellularLocation>
        <location evidence="1">Nucleus</location>
    </subcellularLocation>
</comment>
<evidence type="ECO:0000256" key="9">
    <source>
        <dbReference type="ARBA" id="ARBA00023242"/>
    </source>
</evidence>
<evidence type="ECO:0000256" key="8">
    <source>
        <dbReference type="ARBA" id="ARBA00023054"/>
    </source>
</evidence>
<keyword evidence="7" id="KW-0995">Kinetochore</keyword>
<dbReference type="GO" id="GO:0051301">
    <property type="term" value="P:cell division"/>
    <property type="evidence" value="ECO:0007669"/>
    <property type="project" value="UniProtKB-KW"/>
</dbReference>
<dbReference type="InterPro" id="IPR038275">
    <property type="entry name" value="Nuf2_N_sf"/>
</dbReference>
<comment type="similarity">
    <text evidence="3">Belongs to the NUF2 family.</text>
</comment>
<evidence type="ECO:0000256" key="10">
    <source>
        <dbReference type="ARBA" id="ARBA00023306"/>
    </source>
</evidence>
<reference evidence="18" key="2">
    <citation type="submission" date="2025-09" db="UniProtKB">
        <authorList>
            <consortium name="Ensembl"/>
        </authorList>
    </citation>
    <scope>IDENTIFICATION</scope>
</reference>
<keyword evidence="5" id="KW-0132">Cell division</keyword>
<evidence type="ECO:0000256" key="14">
    <source>
        <dbReference type="ARBA" id="ARBA00079771"/>
    </source>
</evidence>
<dbReference type="PANTHER" id="PTHR21650:SF2">
    <property type="entry name" value="KINETOCHORE PROTEIN NUF2"/>
    <property type="match status" value="1"/>
</dbReference>
<dbReference type="GO" id="GO:0007052">
    <property type="term" value="P:mitotic spindle organization"/>
    <property type="evidence" value="ECO:0007669"/>
    <property type="project" value="TreeGrafter"/>
</dbReference>
<dbReference type="AlphaFoldDB" id="A0A667I8G9"/>
<evidence type="ECO:0000256" key="12">
    <source>
        <dbReference type="ARBA" id="ARBA00045419"/>
    </source>
</evidence>